<dbReference type="EMBL" id="CAJRAU010000002">
    <property type="protein sequence ID" value="CAG5069102.1"/>
    <property type="molecule type" value="Genomic_DNA"/>
</dbReference>
<dbReference type="Pfam" id="PF08757">
    <property type="entry name" value="CotH"/>
    <property type="match status" value="1"/>
</dbReference>
<evidence type="ECO:0000256" key="1">
    <source>
        <dbReference type="SAM" id="SignalP"/>
    </source>
</evidence>
<organism evidence="2 3">
    <name type="scientific">Dyadobacter linearis</name>
    <dbReference type="NCBI Taxonomy" id="2823330"/>
    <lineage>
        <taxon>Bacteria</taxon>
        <taxon>Pseudomonadati</taxon>
        <taxon>Bacteroidota</taxon>
        <taxon>Cytophagia</taxon>
        <taxon>Cytophagales</taxon>
        <taxon>Spirosomataceae</taxon>
        <taxon>Dyadobacter</taxon>
    </lineage>
</organism>
<evidence type="ECO:0000313" key="2">
    <source>
        <dbReference type="EMBL" id="CAG5069102.1"/>
    </source>
</evidence>
<reference evidence="2 3" key="1">
    <citation type="submission" date="2021-04" db="EMBL/GenBank/DDBJ databases">
        <authorList>
            <person name="Rodrigo-Torres L."/>
            <person name="Arahal R. D."/>
            <person name="Lucena T."/>
        </authorList>
    </citation>
    <scope>NUCLEOTIDE SEQUENCE [LARGE SCALE GENOMIC DNA]</scope>
    <source>
        <strain evidence="2 3">CECT 9623</strain>
    </source>
</reference>
<feature type="chain" id="PRO_5046412263" evidence="1">
    <location>
        <begin position="22"/>
        <end position="134"/>
    </location>
</feature>
<protein>
    <submittedName>
        <fullName evidence="2">Uncharacterized protein</fullName>
    </submittedName>
</protein>
<name>A0ABN7RB94_9BACT</name>
<keyword evidence="1" id="KW-0732">Signal</keyword>
<sequence length="134" mass="14687">MICRFLLITLSLLAFGRPSFSQSLSTNLPIVVITSDGEILDDPKVGAGMKIIYNGAGQTNNYSDITNPASLNYDGRIAIEIRGSSSQNSPKKSYGFETRQDDNVDNRNVSLLGLPSENDWILNGLIFDPSLMRD</sequence>
<keyword evidence="3" id="KW-1185">Reference proteome</keyword>
<dbReference type="Proteomes" id="UP000679725">
    <property type="component" value="Unassembled WGS sequence"/>
</dbReference>
<feature type="signal peptide" evidence="1">
    <location>
        <begin position="1"/>
        <end position="21"/>
    </location>
</feature>
<dbReference type="InterPro" id="IPR014867">
    <property type="entry name" value="Spore_coat_CotH_CotH2/3/7"/>
</dbReference>
<accession>A0ABN7RB94</accession>
<gene>
    <name evidence="2" type="ORF">DYBT9623_01837</name>
</gene>
<proteinExistence type="predicted"/>
<comment type="caution">
    <text evidence="2">The sequence shown here is derived from an EMBL/GenBank/DDBJ whole genome shotgun (WGS) entry which is preliminary data.</text>
</comment>
<evidence type="ECO:0000313" key="3">
    <source>
        <dbReference type="Proteomes" id="UP000679725"/>
    </source>
</evidence>